<proteinExistence type="predicted"/>
<name>A0A7D4QS79_9SPHI</name>
<dbReference type="SUPFAM" id="SSF53756">
    <property type="entry name" value="UDP-Glycosyltransferase/glycogen phosphorylase"/>
    <property type="match status" value="1"/>
</dbReference>
<dbReference type="KEGG" id="mmab:HQ865_09225"/>
<evidence type="ECO:0000313" key="3">
    <source>
        <dbReference type="EMBL" id="QKJ29929.1"/>
    </source>
</evidence>
<evidence type="ECO:0000259" key="2">
    <source>
        <dbReference type="Pfam" id="PF13439"/>
    </source>
</evidence>
<dbReference type="RefSeq" id="WP_173414619.1">
    <property type="nucleotide sequence ID" value="NZ_CP054139.1"/>
</dbReference>
<dbReference type="PANTHER" id="PTHR45947:SF3">
    <property type="entry name" value="SULFOQUINOVOSYL TRANSFERASE SQD2"/>
    <property type="match status" value="1"/>
</dbReference>
<dbReference type="InterPro" id="IPR028098">
    <property type="entry name" value="Glyco_trans_4-like_N"/>
</dbReference>
<accession>A0A7D4QS79</accession>
<dbReference type="Gene3D" id="3.40.50.2000">
    <property type="entry name" value="Glycogen Phosphorylase B"/>
    <property type="match status" value="2"/>
</dbReference>
<evidence type="ECO:0000259" key="1">
    <source>
        <dbReference type="Pfam" id="PF00534"/>
    </source>
</evidence>
<dbReference type="PANTHER" id="PTHR45947">
    <property type="entry name" value="SULFOQUINOVOSYL TRANSFERASE SQD2"/>
    <property type="match status" value="1"/>
</dbReference>
<dbReference type="AlphaFoldDB" id="A0A7D4QS79"/>
<evidence type="ECO:0000313" key="4">
    <source>
        <dbReference type="Proteomes" id="UP000505355"/>
    </source>
</evidence>
<dbReference type="Pfam" id="PF13439">
    <property type="entry name" value="Glyco_transf_4"/>
    <property type="match status" value="1"/>
</dbReference>
<reference evidence="3 4" key="1">
    <citation type="submission" date="2020-05" db="EMBL/GenBank/DDBJ databases">
        <title>Mucilaginibacter mali sp. nov.</title>
        <authorList>
            <person name="Kim H.S."/>
            <person name="Lee K.C."/>
            <person name="Suh M.K."/>
            <person name="Kim J.-S."/>
            <person name="Han K.-I."/>
            <person name="Eom M.K."/>
            <person name="Shin Y.K."/>
            <person name="Lee J.-S."/>
        </authorList>
    </citation>
    <scope>NUCLEOTIDE SEQUENCE [LARGE SCALE GENOMIC DNA]</scope>
    <source>
        <strain evidence="3 4">G2-14</strain>
    </source>
</reference>
<gene>
    <name evidence="3" type="ORF">HQ865_09225</name>
</gene>
<protein>
    <submittedName>
        <fullName evidence="3">Glycosyltransferase family 4 protein</fullName>
    </submittedName>
</protein>
<keyword evidence="4" id="KW-1185">Reference proteome</keyword>
<dbReference type="InterPro" id="IPR050194">
    <property type="entry name" value="Glycosyltransferase_grp1"/>
</dbReference>
<keyword evidence="3" id="KW-0808">Transferase</keyword>
<dbReference type="GO" id="GO:0016757">
    <property type="term" value="F:glycosyltransferase activity"/>
    <property type="evidence" value="ECO:0007669"/>
    <property type="project" value="InterPro"/>
</dbReference>
<dbReference type="InterPro" id="IPR001296">
    <property type="entry name" value="Glyco_trans_1"/>
</dbReference>
<dbReference type="Proteomes" id="UP000505355">
    <property type="component" value="Chromosome"/>
</dbReference>
<feature type="domain" description="Glycosyltransferase subfamily 4-like N-terminal" evidence="2">
    <location>
        <begin position="2"/>
        <end position="183"/>
    </location>
</feature>
<organism evidence="3 4">
    <name type="scientific">Mucilaginibacter mali</name>
    <dbReference type="NCBI Taxonomy" id="2740462"/>
    <lineage>
        <taxon>Bacteria</taxon>
        <taxon>Pseudomonadati</taxon>
        <taxon>Bacteroidota</taxon>
        <taxon>Sphingobacteriia</taxon>
        <taxon>Sphingobacteriales</taxon>
        <taxon>Sphingobacteriaceae</taxon>
        <taxon>Mucilaginibacter</taxon>
    </lineage>
</organism>
<dbReference type="CDD" id="cd03801">
    <property type="entry name" value="GT4_PimA-like"/>
    <property type="match status" value="1"/>
</dbReference>
<sequence length="372" mass="41251">MVKMGHRVVVAGFYSPGYGGSDEFDDEGVKVYRYRWRMDGVLKNEQKLSTRIIKKLLTISGILDRDIKKSLVLYQSSLENIIARHEIDIIEMPDYNDYVRHCRSFIPFPKLSVPVVIKMNGSITYFNREAGKPVPDHIFKIERGIINRSAGVAAVSQYTASKSAEYFIYTDKIDIIPNGINTAISFDGINKNPLQVIFTGTLVQKKGIYQLAKAWNMVNRQVPGARLLVLGKGNCQKVMNLLNPDAQTTVSFMGHVAAGELYRYLSSSAIAVFPSYAEAFALAPLEAMACGIAVINSNRTSGPELIDNGIDGLLIDPDDIDQLASAILHLLNNVEIREQIAKAGNKKVGEVFDIANIAQQNTDFYNRVLIAK</sequence>
<feature type="domain" description="Glycosyl transferase family 1" evidence="1">
    <location>
        <begin position="188"/>
        <end position="346"/>
    </location>
</feature>
<dbReference type="EMBL" id="CP054139">
    <property type="protein sequence ID" value="QKJ29929.1"/>
    <property type="molecule type" value="Genomic_DNA"/>
</dbReference>
<dbReference type="Pfam" id="PF00534">
    <property type="entry name" value="Glycos_transf_1"/>
    <property type="match status" value="1"/>
</dbReference>